<dbReference type="InterPro" id="IPR005184">
    <property type="entry name" value="DUF306_Meta_HslJ"/>
</dbReference>
<dbReference type="InterPro" id="IPR038670">
    <property type="entry name" value="HslJ-like_sf"/>
</dbReference>
<dbReference type="PANTHER" id="PTHR35535:SF1">
    <property type="entry name" value="HEAT SHOCK PROTEIN HSLJ"/>
    <property type="match status" value="1"/>
</dbReference>
<dbReference type="Proteomes" id="UP001589605">
    <property type="component" value="Unassembled WGS sequence"/>
</dbReference>
<dbReference type="InterPro" id="IPR007298">
    <property type="entry name" value="Cu-R_lipoprotein_NlpE"/>
</dbReference>
<evidence type="ECO:0000313" key="2">
    <source>
        <dbReference type="EMBL" id="MFB9053173.1"/>
    </source>
</evidence>
<dbReference type="Pfam" id="PF04170">
    <property type="entry name" value="NlpE"/>
    <property type="match status" value="1"/>
</dbReference>
<sequence length="252" mass="28006">MIKNVLPFLMIAVMIVSCKSNKEASTANKDNSMTSLDWNGIYVGTIPCADCEGIKTVITLNNDLTFTKKTQYLGKSTDVHTENGAFTWNKAGNTVTLKSDVTYNYFVGEHILARLDSSGKKITGDLADKYILKQQSVDALKDTPWKLVELRGKAVENSQKQPFLILSSDDNRVSGNSSCNGFGGEYKLLEGNRIAFSKIMHTMMACQNMTIENEFMQVLEVADNYTLVNGVLNLNKGRMATMAKFEVDYFVN</sequence>
<dbReference type="InterPro" id="IPR053147">
    <property type="entry name" value="Hsp_HslJ-like"/>
</dbReference>
<dbReference type="PANTHER" id="PTHR35535">
    <property type="entry name" value="HEAT SHOCK PROTEIN HSLJ"/>
    <property type="match status" value="1"/>
</dbReference>
<dbReference type="EMBL" id="JBHMEZ010000011">
    <property type="protein sequence ID" value="MFB9053173.1"/>
    <property type="molecule type" value="Genomic_DNA"/>
</dbReference>
<evidence type="ECO:0000259" key="1">
    <source>
        <dbReference type="Pfam" id="PF03724"/>
    </source>
</evidence>
<dbReference type="RefSeq" id="WP_382382350.1">
    <property type="nucleotide sequence ID" value="NZ_JBHMEZ010000011.1"/>
</dbReference>
<dbReference type="Pfam" id="PF03724">
    <property type="entry name" value="META"/>
    <property type="match status" value="1"/>
</dbReference>
<reference evidence="2 3" key="1">
    <citation type="submission" date="2024-09" db="EMBL/GenBank/DDBJ databases">
        <authorList>
            <person name="Sun Q."/>
            <person name="Mori K."/>
        </authorList>
    </citation>
    <scope>NUCLEOTIDE SEQUENCE [LARGE SCALE GENOMIC DNA]</scope>
    <source>
        <strain evidence="2 3">CECT 8286</strain>
    </source>
</reference>
<dbReference type="PROSITE" id="PS51257">
    <property type="entry name" value="PROKAR_LIPOPROTEIN"/>
    <property type="match status" value="1"/>
</dbReference>
<keyword evidence="3" id="KW-1185">Reference proteome</keyword>
<gene>
    <name evidence="2" type="ORF">ACFFVB_08785</name>
</gene>
<dbReference type="Gene3D" id="2.40.128.640">
    <property type="match status" value="1"/>
</dbReference>
<dbReference type="Gene3D" id="2.40.128.270">
    <property type="match status" value="1"/>
</dbReference>
<organism evidence="2 3">
    <name type="scientific">Formosa undariae</name>
    <dbReference type="NCBI Taxonomy" id="1325436"/>
    <lineage>
        <taxon>Bacteria</taxon>
        <taxon>Pseudomonadati</taxon>
        <taxon>Bacteroidota</taxon>
        <taxon>Flavobacteriia</taxon>
        <taxon>Flavobacteriales</taxon>
        <taxon>Flavobacteriaceae</taxon>
        <taxon>Formosa</taxon>
    </lineage>
</organism>
<proteinExistence type="predicted"/>
<comment type="caution">
    <text evidence="2">The sequence shown here is derived from an EMBL/GenBank/DDBJ whole genome shotgun (WGS) entry which is preliminary data.</text>
</comment>
<name>A0ABV5F142_9FLAO</name>
<evidence type="ECO:0000313" key="3">
    <source>
        <dbReference type="Proteomes" id="UP001589605"/>
    </source>
</evidence>
<protein>
    <submittedName>
        <fullName evidence="2">Copper resistance protein NlpE N-terminal domain-containing protein</fullName>
    </submittedName>
</protein>
<accession>A0ABV5F142</accession>
<feature type="domain" description="DUF306" evidence="1">
    <location>
        <begin position="139"/>
        <end position="245"/>
    </location>
</feature>